<evidence type="ECO:0000256" key="3">
    <source>
        <dbReference type="ARBA" id="ARBA00022598"/>
    </source>
</evidence>
<evidence type="ECO:0000256" key="6">
    <source>
        <dbReference type="ARBA" id="ARBA00022833"/>
    </source>
</evidence>
<evidence type="ECO:0000256" key="2">
    <source>
        <dbReference type="ARBA" id="ARBA00011245"/>
    </source>
</evidence>
<proteinExistence type="inferred from homology"/>
<feature type="short sequence motif" description="'KMSKS' region" evidence="10">
    <location>
        <begin position="278"/>
        <end position="282"/>
    </location>
</feature>
<keyword evidence="6 10" id="KW-0862">Zinc</keyword>
<organism evidence="13 14">
    <name type="scientific">Devosia oryziradicis</name>
    <dbReference type="NCBI Taxonomy" id="2801335"/>
    <lineage>
        <taxon>Bacteria</taxon>
        <taxon>Pseudomonadati</taxon>
        <taxon>Pseudomonadota</taxon>
        <taxon>Alphaproteobacteria</taxon>
        <taxon>Hyphomicrobiales</taxon>
        <taxon>Devosiaceae</taxon>
        <taxon>Devosia</taxon>
    </lineage>
</organism>
<protein>
    <recommendedName>
        <fullName evidence="10">Cysteine--tRNA ligase</fullName>
        <ecNumber evidence="10">6.1.1.16</ecNumber>
    </recommendedName>
    <alternativeName>
        <fullName evidence="10">Cysteinyl-tRNA synthetase</fullName>
        <shortName evidence="10">CysRS</shortName>
    </alternativeName>
</protein>
<dbReference type="HAMAP" id="MF_00041">
    <property type="entry name" value="Cys_tRNA_synth"/>
    <property type="match status" value="1"/>
</dbReference>
<keyword evidence="7 10" id="KW-0067">ATP-binding</keyword>
<name>A0ABX7BWW6_9HYPH</name>
<dbReference type="RefSeq" id="WP_201655384.1">
    <property type="nucleotide sequence ID" value="NZ_CP068047.1"/>
</dbReference>
<keyword evidence="11" id="KW-0175">Coiled coil</keyword>
<feature type="domain" description="tRNA synthetases class I catalytic" evidence="12">
    <location>
        <begin position="19"/>
        <end position="332"/>
    </location>
</feature>
<dbReference type="SUPFAM" id="SSF52374">
    <property type="entry name" value="Nucleotidylyl transferase"/>
    <property type="match status" value="1"/>
</dbReference>
<dbReference type="PANTHER" id="PTHR10890:SF3">
    <property type="entry name" value="CYSTEINE--TRNA LIGASE, CYTOPLASMIC"/>
    <property type="match status" value="1"/>
</dbReference>
<feature type="binding site" evidence="10">
    <location>
        <position position="220"/>
    </location>
    <ligand>
        <name>Zn(2+)</name>
        <dbReference type="ChEBI" id="CHEBI:29105"/>
    </ligand>
</feature>
<dbReference type="InterPro" id="IPR009080">
    <property type="entry name" value="tRNAsynth_Ia_anticodon-bd"/>
</dbReference>
<evidence type="ECO:0000256" key="1">
    <source>
        <dbReference type="ARBA" id="ARBA00005594"/>
    </source>
</evidence>
<dbReference type="PRINTS" id="PR00983">
    <property type="entry name" value="TRNASYNTHCYS"/>
</dbReference>
<feature type="binding site" evidence="10">
    <location>
        <position position="249"/>
    </location>
    <ligand>
        <name>Zn(2+)</name>
        <dbReference type="ChEBI" id="CHEBI:29105"/>
    </ligand>
</feature>
<evidence type="ECO:0000256" key="4">
    <source>
        <dbReference type="ARBA" id="ARBA00022723"/>
    </source>
</evidence>
<sequence length="470" mass="52580">MTTPQLTLYNTLTRSKQAFTPLDANNVRMYVCGPTVYDFAHIGNARPVIVFDLLFRLLRHVYGADHVTYVRNITDVDDKINARALRDFPDLPLNDAIRRVTEKTEAQFLSDATALGALEPTVQPRATDNIAQMQELIGSLIQRSHAYNAAGEVLFDTTSMPDYGQLSGRNLEDNLAGARVAVEAHKKNPADFVLWKQSSDDEPGWDSPWGRGRPGWHIECSAMSERYLGQTFDIHGGGLDLIFPHHENEIAQSRCAHGTHAMANVWMHNGFLQVEGQKMSKSLGNFVTINDLLETGAMGGRAWIGDVLRLAMLMTHYREPIDFSVKRLEEAEAKLRDWQRAARGAELADGDAPDESVVRELADDLNFHRASVALDFIAKKANRDEGNARHCLAATLRFLGFGLDTLLTSDDGWEEPPHIANAIAERLAALDSRDFARADAIRNELAEQGIALMDYKDEAGQRRTRWEMKR</sequence>
<dbReference type="Gene3D" id="3.40.50.620">
    <property type="entry name" value="HUPs"/>
    <property type="match status" value="1"/>
</dbReference>
<evidence type="ECO:0000256" key="10">
    <source>
        <dbReference type="HAMAP-Rule" id="MF_00041"/>
    </source>
</evidence>
<keyword evidence="8 10" id="KW-0648">Protein biosynthesis</keyword>
<reference evidence="13 14" key="1">
    <citation type="submission" date="2021-01" db="EMBL/GenBank/DDBJ databases">
        <title>Genome seq and assembly of Devosia sp. G19.</title>
        <authorList>
            <person name="Chhetri G."/>
        </authorList>
    </citation>
    <scope>NUCLEOTIDE SEQUENCE [LARGE SCALE GENOMIC DNA]</scope>
    <source>
        <strain evidence="13 14">G19</strain>
    </source>
</reference>
<evidence type="ECO:0000256" key="9">
    <source>
        <dbReference type="ARBA" id="ARBA00023146"/>
    </source>
</evidence>
<dbReference type="GO" id="GO:0004817">
    <property type="term" value="F:cysteine-tRNA ligase activity"/>
    <property type="evidence" value="ECO:0007669"/>
    <property type="project" value="UniProtKB-EC"/>
</dbReference>
<dbReference type="NCBIfam" id="TIGR00435">
    <property type="entry name" value="cysS"/>
    <property type="match status" value="1"/>
</dbReference>
<gene>
    <name evidence="10" type="primary">cysS</name>
    <name evidence="13" type="ORF">JI749_14535</name>
</gene>
<evidence type="ECO:0000256" key="8">
    <source>
        <dbReference type="ARBA" id="ARBA00022917"/>
    </source>
</evidence>
<evidence type="ECO:0000259" key="12">
    <source>
        <dbReference type="Pfam" id="PF01406"/>
    </source>
</evidence>
<comment type="subcellular location">
    <subcellularLocation>
        <location evidence="10">Cytoplasm</location>
    </subcellularLocation>
</comment>
<dbReference type="CDD" id="cd00672">
    <property type="entry name" value="CysRS_core"/>
    <property type="match status" value="1"/>
</dbReference>
<evidence type="ECO:0000256" key="7">
    <source>
        <dbReference type="ARBA" id="ARBA00022840"/>
    </source>
</evidence>
<comment type="subunit">
    <text evidence="2 10">Monomer.</text>
</comment>
<dbReference type="InterPro" id="IPR014729">
    <property type="entry name" value="Rossmann-like_a/b/a_fold"/>
</dbReference>
<feature type="short sequence motif" description="'HIGH' region" evidence="10">
    <location>
        <begin position="34"/>
        <end position="44"/>
    </location>
</feature>
<keyword evidence="10" id="KW-0963">Cytoplasm</keyword>
<dbReference type="Proteomes" id="UP000595460">
    <property type="component" value="Chromosome"/>
</dbReference>
<accession>A0ABX7BWW6</accession>
<dbReference type="PANTHER" id="PTHR10890">
    <property type="entry name" value="CYSTEINYL-TRNA SYNTHETASE"/>
    <property type="match status" value="1"/>
</dbReference>
<comment type="similarity">
    <text evidence="1 10">Belongs to the class-I aminoacyl-tRNA synthetase family.</text>
</comment>
<feature type="coiled-coil region" evidence="11">
    <location>
        <begin position="321"/>
        <end position="348"/>
    </location>
</feature>
<dbReference type="Pfam" id="PF01406">
    <property type="entry name" value="tRNA-synt_1e"/>
    <property type="match status" value="1"/>
</dbReference>
<feature type="binding site" evidence="10">
    <location>
        <position position="245"/>
    </location>
    <ligand>
        <name>Zn(2+)</name>
        <dbReference type="ChEBI" id="CHEBI:29105"/>
    </ligand>
</feature>
<keyword evidence="3 10" id="KW-0436">Ligase</keyword>
<feature type="binding site" evidence="10">
    <location>
        <position position="281"/>
    </location>
    <ligand>
        <name>ATP</name>
        <dbReference type="ChEBI" id="CHEBI:30616"/>
    </ligand>
</feature>
<evidence type="ECO:0000256" key="5">
    <source>
        <dbReference type="ARBA" id="ARBA00022741"/>
    </source>
</evidence>
<evidence type="ECO:0000256" key="11">
    <source>
        <dbReference type="SAM" id="Coils"/>
    </source>
</evidence>
<dbReference type="SUPFAM" id="SSF47323">
    <property type="entry name" value="Anticodon-binding domain of a subclass of class I aminoacyl-tRNA synthetases"/>
    <property type="match status" value="1"/>
</dbReference>
<evidence type="ECO:0000313" key="14">
    <source>
        <dbReference type="Proteomes" id="UP000595460"/>
    </source>
</evidence>
<dbReference type="EC" id="6.1.1.16" evidence="10"/>
<dbReference type="EMBL" id="CP068047">
    <property type="protein sequence ID" value="QQR35549.1"/>
    <property type="molecule type" value="Genomic_DNA"/>
</dbReference>
<dbReference type="InterPro" id="IPR032678">
    <property type="entry name" value="tRNA-synt_1_cat_dom"/>
</dbReference>
<keyword evidence="5 10" id="KW-0547">Nucleotide-binding</keyword>
<dbReference type="InterPro" id="IPR015803">
    <property type="entry name" value="Cys-tRNA-ligase"/>
</dbReference>
<dbReference type="InterPro" id="IPR024909">
    <property type="entry name" value="Cys-tRNA/MSH_ligase"/>
</dbReference>
<evidence type="ECO:0000313" key="13">
    <source>
        <dbReference type="EMBL" id="QQR35549.1"/>
    </source>
</evidence>
<keyword evidence="4 10" id="KW-0479">Metal-binding</keyword>
<comment type="catalytic activity">
    <reaction evidence="10">
        <text>tRNA(Cys) + L-cysteine + ATP = L-cysteinyl-tRNA(Cys) + AMP + diphosphate</text>
        <dbReference type="Rhea" id="RHEA:17773"/>
        <dbReference type="Rhea" id="RHEA-COMP:9661"/>
        <dbReference type="Rhea" id="RHEA-COMP:9679"/>
        <dbReference type="ChEBI" id="CHEBI:30616"/>
        <dbReference type="ChEBI" id="CHEBI:33019"/>
        <dbReference type="ChEBI" id="CHEBI:35235"/>
        <dbReference type="ChEBI" id="CHEBI:78442"/>
        <dbReference type="ChEBI" id="CHEBI:78517"/>
        <dbReference type="ChEBI" id="CHEBI:456215"/>
        <dbReference type="EC" id="6.1.1.16"/>
    </reaction>
</comment>
<feature type="binding site" evidence="10">
    <location>
        <position position="32"/>
    </location>
    <ligand>
        <name>Zn(2+)</name>
        <dbReference type="ChEBI" id="CHEBI:29105"/>
    </ligand>
</feature>
<comment type="cofactor">
    <cofactor evidence="10">
        <name>Zn(2+)</name>
        <dbReference type="ChEBI" id="CHEBI:29105"/>
    </cofactor>
    <text evidence="10">Binds 1 zinc ion per subunit.</text>
</comment>
<keyword evidence="9 10" id="KW-0030">Aminoacyl-tRNA synthetase</keyword>
<keyword evidence="14" id="KW-1185">Reference proteome</keyword>